<feature type="transmembrane region" description="Helical" evidence="1">
    <location>
        <begin position="352"/>
        <end position="374"/>
    </location>
</feature>
<comment type="caution">
    <text evidence="2">The sequence shown here is derived from an EMBL/GenBank/DDBJ whole genome shotgun (WGS) entry which is preliminary data.</text>
</comment>
<feature type="transmembrane region" description="Helical" evidence="1">
    <location>
        <begin position="221"/>
        <end position="241"/>
    </location>
</feature>
<feature type="transmembrane region" description="Helical" evidence="1">
    <location>
        <begin position="71"/>
        <end position="94"/>
    </location>
</feature>
<reference evidence="2 3" key="1">
    <citation type="submission" date="2023-03" db="EMBL/GenBank/DDBJ databases">
        <title>Thalassotalea loyana LMG 22536T draft genome sequence.</title>
        <authorList>
            <person name="Sawabe T."/>
        </authorList>
    </citation>
    <scope>NUCLEOTIDE SEQUENCE [LARGE SCALE GENOMIC DNA]</scope>
    <source>
        <strain evidence="2 3">LMG 22536</strain>
    </source>
</reference>
<feature type="transmembrane region" description="Helical" evidence="1">
    <location>
        <begin position="253"/>
        <end position="272"/>
    </location>
</feature>
<dbReference type="PANTHER" id="PTHR31061">
    <property type="entry name" value="LD22376P"/>
    <property type="match status" value="1"/>
</dbReference>
<sequence>MEESHFNKEHSIKNRARIVSIDALRGFDMIWILGAQGIFAGLFALTAWPVFTQLEQQMLHSQWHGITAYDLIFPLFIFLSGLSIGLTGQSLNTLPKEKQVVMKAKLAKRLVLLCILGVVYNHAWGHGIPANFDQIRFASVLARIGIAGSIATLLVWYCSCRTQHIVLVGLLLGYWLILEFVVIGQYGGGDYSAQRALNIWFDQTLLPGATYQNANVDPEGILSNLGSIANALAGVFVGRFFIQRYTQQRPYGLMLIFYGLFALILGYGLSAVQPINKTLWTSTFAIVTIGYSILLFVIFHYLFDKVGSNSLGKGLSVIGMNAIVVYLASALIDWQYVASSLFGGLIDAMPQAWQSLLMVIALVSVQWAILYFLYQRKIFIKL</sequence>
<feature type="transmembrane region" description="Helical" evidence="1">
    <location>
        <begin position="284"/>
        <end position="303"/>
    </location>
</feature>
<proteinExistence type="predicted"/>
<evidence type="ECO:0000256" key="1">
    <source>
        <dbReference type="SAM" id="Phobius"/>
    </source>
</evidence>
<evidence type="ECO:0000313" key="2">
    <source>
        <dbReference type="EMBL" id="GLX86810.1"/>
    </source>
</evidence>
<dbReference type="RefSeq" id="WP_284300203.1">
    <property type="nucleotide sequence ID" value="NZ_BSSV01000007.1"/>
</dbReference>
<dbReference type="EMBL" id="BSSV01000007">
    <property type="protein sequence ID" value="GLX86810.1"/>
    <property type="molecule type" value="Genomic_DNA"/>
</dbReference>
<keyword evidence="1" id="KW-0472">Membrane</keyword>
<feature type="transmembrane region" description="Helical" evidence="1">
    <location>
        <begin position="165"/>
        <end position="187"/>
    </location>
</feature>
<keyword evidence="1" id="KW-1133">Transmembrane helix</keyword>
<feature type="transmembrane region" description="Helical" evidence="1">
    <location>
        <begin position="106"/>
        <end position="123"/>
    </location>
</feature>
<keyword evidence="3" id="KW-1185">Reference proteome</keyword>
<organism evidence="2 3">
    <name type="scientific">Thalassotalea loyana</name>
    <dbReference type="NCBI Taxonomy" id="280483"/>
    <lineage>
        <taxon>Bacteria</taxon>
        <taxon>Pseudomonadati</taxon>
        <taxon>Pseudomonadota</taxon>
        <taxon>Gammaproteobacteria</taxon>
        <taxon>Alteromonadales</taxon>
        <taxon>Colwelliaceae</taxon>
        <taxon>Thalassotalea</taxon>
    </lineage>
</organism>
<dbReference type="PANTHER" id="PTHR31061:SF24">
    <property type="entry name" value="LD22376P"/>
    <property type="match status" value="1"/>
</dbReference>
<feature type="transmembrane region" description="Helical" evidence="1">
    <location>
        <begin position="30"/>
        <end position="51"/>
    </location>
</feature>
<accession>A0ABQ6HH36</accession>
<keyword evidence="1" id="KW-0812">Transmembrane</keyword>
<evidence type="ECO:0000313" key="3">
    <source>
        <dbReference type="Proteomes" id="UP001157134"/>
    </source>
</evidence>
<feature type="transmembrane region" description="Helical" evidence="1">
    <location>
        <begin position="315"/>
        <end position="332"/>
    </location>
</feature>
<feature type="transmembrane region" description="Helical" evidence="1">
    <location>
        <begin position="135"/>
        <end position="158"/>
    </location>
</feature>
<name>A0ABQ6HH36_9GAMM</name>
<dbReference type="Proteomes" id="UP001157134">
    <property type="component" value="Unassembled WGS sequence"/>
</dbReference>
<gene>
    <name evidence="2" type="primary">nagX</name>
    <name evidence="2" type="ORF">tloyanaT_30630</name>
</gene>
<protein>
    <submittedName>
        <fullName evidence="2">DUF5009 domain-containing protein</fullName>
    </submittedName>
</protein>